<dbReference type="InterPro" id="IPR045851">
    <property type="entry name" value="AMP-bd_C_sf"/>
</dbReference>
<dbReference type="RefSeq" id="WP_205119104.1">
    <property type="nucleotide sequence ID" value="NZ_JAFBCM010000001.1"/>
</dbReference>
<proteinExistence type="predicted"/>
<keyword evidence="4" id="KW-1185">Reference proteome</keyword>
<dbReference type="InterPro" id="IPR000873">
    <property type="entry name" value="AMP-dep_synth/lig_dom"/>
</dbReference>
<dbReference type="Pfam" id="PF13193">
    <property type="entry name" value="AMP-binding_C"/>
    <property type="match status" value="1"/>
</dbReference>
<sequence length="428" mass="44947">MAISRDVYRRAAAEPHRVAVVGAHGPVTFAELAGRAERKAAELTDAGIGAGGRVDVTNEDPVELLVGLIAADQLDAAAIVGEATWPQDLRARAIDAAKQAAEPHGSNACLIVFTSGSSGTPHPVVRTRRSWIFSFPTFSVFAGVGPNDTVLIPGRLSGSLFLYGTLHALTMGAAVHLLPKWSPQAAVEAAARCTAVHVVPPMLAAIVERLDEQTSLKLAVCAGAALDHDVEERAGKLGIEVVEYYGAAELSLVAIRRPGATPGTFKPFPGVEIRVEDGVLWAKSKYLASGLAKSEDGYATVNDRVELQADGSLQVLGRDSGAISTGGSTVLPEGVERVLRQLDGVVDAAVVGREHEELGQVVVAVLEVDGKAPTASDLRQYANDQLVEAERPRIWYATDALPRTASGKVARSQVQDGLADGSLDVRTL</sequence>
<name>A0ABV7YJ41_9ACTN</name>
<evidence type="ECO:0000259" key="1">
    <source>
        <dbReference type="Pfam" id="PF00501"/>
    </source>
</evidence>
<dbReference type="InterPro" id="IPR050237">
    <property type="entry name" value="ATP-dep_AMP-bd_enzyme"/>
</dbReference>
<dbReference type="EMBL" id="JBHRZH010000036">
    <property type="protein sequence ID" value="MFC3765196.1"/>
    <property type="molecule type" value="Genomic_DNA"/>
</dbReference>
<feature type="domain" description="AMP-binding enzyme C-terminal" evidence="2">
    <location>
        <begin position="335"/>
        <end position="408"/>
    </location>
</feature>
<reference evidence="4" key="1">
    <citation type="journal article" date="2019" name="Int. J. Syst. Evol. Microbiol.">
        <title>The Global Catalogue of Microorganisms (GCM) 10K type strain sequencing project: providing services to taxonomists for standard genome sequencing and annotation.</title>
        <authorList>
            <consortium name="The Broad Institute Genomics Platform"/>
            <consortium name="The Broad Institute Genome Sequencing Center for Infectious Disease"/>
            <person name="Wu L."/>
            <person name="Ma J."/>
        </authorList>
    </citation>
    <scope>NUCLEOTIDE SEQUENCE [LARGE SCALE GENOMIC DNA]</scope>
    <source>
        <strain evidence="4">CGMCC 4.7241</strain>
    </source>
</reference>
<organism evidence="3 4">
    <name type="scientific">Tenggerimyces flavus</name>
    <dbReference type="NCBI Taxonomy" id="1708749"/>
    <lineage>
        <taxon>Bacteria</taxon>
        <taxon>Bacillati</taxon>
        <taxon>Actinomycetota</taxon>
        <taxon>Actinomycetes</taxon>
        <taxon>Propionibacteriales</taxon>
        <taxon>Nocardioidaceae</taxon>
        <taxon>Tenggerimyces</taxon>
    </lineage>
</organism>
<dbReference type="Pfam" id="PF00501">
    <property type="entry name" value="AMP-binding"/>
    <property type="match status" value="1"/>
</dbReference>
<dbReference type="PANTHER" id="PTHR43767">
    <property type="entry name" value="LONG-CHAIN-FATTY-ACID--COA LIGASE"/>
    <property type="match status" value="1"/>
</dbReference>
<dbReference type="InterPro" id="IPR025110">
    <property type="entry name" value="AMP-bd_C"/>
</dbReference>
<evidence type="ECO:0000259" key="2">
    <source>
        <dbReference type="Pfam" id="PF13193"/>
    </source>
</evidence>
<evidence type="ECO:0000313" key="3">
    <source>
        <dbReference type="EMBL" id="MFC3765196.1"/>
    </source>
</evidence>
<protein>
    <submittedName>
        <fullName evidence="3">Class I adenylate-forming enzyme family protein</fullName>
    </submittedName>
</protein>
<dbReference type="Gene3D" id="3.30.300.30">
    <property type="match status" value="1"/>
</dbReference>
<dbReference type="InterPro" id="IPR042099">
    <property type="entry name" value="ANL_N_sf"/>
</dbReference>
<dbReference type="Gene3D" id="3.40.50.12780">
    <property type="entry name" value="N-terminal domain of ligase-like"/>
    <property type="match status" value="1"/>
</dbReference>
<dbReference type="SUPFAM" id="SSF56801">
    <property type="entry name" value="Acetyl-CoA synthetase-like"/>
    <property type="match status" value="1"/>
</dbReference>
<evidence type="ECO:0000313" key="4">
    <source>
        <dbReference type="Proteomes" id="UP001595699"/>
    </source>
</evidence>
<dbReference type="Proteomes" id="UP001595699">
    <property type="component" value="Unassembled WGS sequence"/>
</dbReference>
<gene>
    <name evidence="3" type="ORF">ACFOUW_30480</name>
</gene>
<dbReference type="PANTHER" id="PTHR43767:SF1">
    <property type="entry name" value="NONRIBOSOMAL PEPTIDE SYNTHASE PES1 (EUROFUNG)-RELATED"/>
    <property type="match status" value="1"/>
</dbReference>
<comment type="caution">
    <text evidence="3">The sequence shown here is derived from an EMBL/GenBank/DDBJ whole genome shotgun (WGS) entry which is preliminary data.</text>
</comment>
<feature type="domain" description="AMP-dependent synthetase/ligase" evidence="1">
    <location>
        <begin position="97"/>
        <end position="277"/>
    </location>
</feature>
<accession>A0ABV7YJ41</accession>